<gene>
    <name evidence="2" type="ORF">GCM10010170_039270</name>
</gene>
<evidence type="ECO:0000313" key="2">
    <source>
        <dbReference type="EMBL" id="GAA2349982.1"/>
    </source>
</evidence>
<dbReference type="InterPro" id="IPR002575">
    <property type="entry name" value="Aminoglycoside_PTrfase"/>
</dbReference>
<keyword evidence="3" id="KW-1185">Reference proteome</keyword>
<evidence type="ECO:0000259" key="1">
    <source>
        <dbReference type="Pfam" id="PF01636"/>
    </source>
</evidence>
<sequence>MPELGPPPQRITVDADQVRRLVAEQFPQWADLPVTPVADGGWDNWTFHLGADMSVRLPSAAEYALAVDKEQRWLPVLAARLPLPVSVPLGRGEPGAGYPYPWSVYRWLDGEPASADRIADPVRFALDLAAFLAALQTVDPADGPGPGVHNWFRGGTLRTYGGEARRGLAALDGHIDVTLARKAWDDALAARQDGGRRWFHGDVAPGNLLLRDGELAAVIDFGTCGVGDPSCDLAVAWTLLTPEGRAAFRDRLAVDDATWARGRGWALWKTLVLCAGSLGDTGAAAGPRRVLDEILADYLSGGRSTTSRFGVGA</sequence>
<name>A0ABN3GER2_9ACTN</name>
<organism evidence="2 3">
    <name type="scientific">Dactylosporangium salmoneum</name>
    <dbReference type="NCBI Taxonomy" id="53361"/>
    <lineage>
        <taxon>Bacteria</taxon>
        <taxon>Bacillati</taxon>
        <taxon>Actinomycetota</taxon>
        <taxon>Actinomycetes</taxon>
        <taxon>Micromonosporales</taxon>
        <taxon>Micromonosporaceae</taxon>
        <taxon>Dactylosporangium</taxon>
    </lineage>
</organism>
<dbReference type="Gene3D" id="3.90.1200.10">
    <property type="match status" value="1"/>
</dbReference>
<dbReference type="RefSeq" id="WP_344613879.1">
    <property type="nucleotide sequence ID" value="NZ_BAAARV010000029.1"/>
</dbReference>
<dbReference type="SUPFAM" id="SSF56112">
    <property type="entry name" value="Protein kinase-like (PK-like)"/>
    <property type="match status" value="1"/>
</dbReference>
<evidence type="ECO:0000313" key="3">
    <source>
        <dbReference type="Proteomes" id="UP001501444"/>
    </source>
</evidence>
<comment type="caution">
    <text evidence="2">The sequence shown here is derived from an EMBL/GenBank/DDBJ whole genome shotgun (WGS) entry which is preliminary data.</text>
</comment>
<dbReference type="InterPro" id="IPR051678">
    <property type="entry name" value="AGP_Transferase"/>
</dbReference>
<dbReference type="Proteomes" id="UP001501444">
    <property type="component" value="Unassembled WGS sequence"/>
</dbReference>
<dbReference type="PANTHER" id="PTHR21310:SF42">
    <property type="entry name" value="BIFUNCTIONAL AAC_APH"/>
    <property type="match status" value="1"/>
</dbReference>
<accession>A0ABN3GER2</accession>
<dbReference type="Gene3D" id="3.30.200.20">
    <property type="entry name" value="Phosphorylase Kinase, domain 1"/>
    <property type="match status" value="1"/>
</dbReference>
<dbReference type="Pfam" id="PF01636">
    <property type="entry name" value="APH"/>
    <property type="match status" value="1"/>
</dbReference>
<dbReference type="InterPro" id="IPR011009">
    <property type="entry name" value="Kinase-like_dom_sf"/>
</dbReference>
<dbReference type="CDD" id="cd05155">
    <property type="entry name" value="APH_ChoK_like_1"/>
    <property type="match status" value="1"/>
</dbReference>
<dbReference type="PANTHER" id="PTHR21310">
    <property type="entry name" value="AMINOGLYCOSIDE PHOSPHOTRANSFERASE-RELATED-RELATED"/>
    <property type="match status" value="1"/>
</dbReference>
<dbReference type="EMBL" id="BAAARV010000029">
    <property type="protein sequence ID" value="GAA2349982.1"/>
    <property type="molecule type" value="Genomic_DNA"/>
</dbReference>
<reference evidence="2 3" key="1">
    <citation type="journal article" date="2019" name="Int. J. Syst. Evol. Microbiol.">
        <title>The Global Catalogue of Microorganisms (GCM) 10K type strain sequencing project: providing services to taxonomists for standard genome sequencing and annotation.</title>
        <authorList>
            <consortium name="The Broad Institute Genomics Platform"/>
            <consortium name="The Broad Institute Genome Sequencing Center for Infectious Disease"/>
            <person name="Wu L."/>
            <person name="Ma J."/>
        </authorList>
    </citation>
    <scope>NUCLEOTIDE SEQUENCE [LARGE SCALE GENOMIC DNA]</scope>
    <source>
        <strain evidence="2 3">JCM 3272</strain>
    </source>
</reference>
<protein>
    <submittedName>
        <fullName evidence="2">Aminoglycoside phosphotransferase family protein</fullName>
    </submittedName>
</protein>
<feature type="domain" description="Aminoglycoside phosphotransferase" evidence="1">
    <location>
        <begin position="39"/>
        <end position="265"/>
    </location>
</feature>
<proteinExistence type="predicted"/>